<evidence type="ECO:0000256" key="6">
    <source>
        <dbReference type="SAM" id="MobiDB-lite"/>
    </source>
</evidence>
<proteinExistence type="inferred from homology"/>
<dbReference type="InterPro" id="IPR038770">
    <property type="entry name" value="Na+/solute_symporter_sf"/>
</dbReference>
<dbReference type="PANTHER" id="PTHR31102:SF1">
    <property type="entry name" value="CATION_H+ EXCHANGER DOMAIN-CONTAINING PROTEIN"/>
    <property type="match status" value="1"/>
</dbReference>
<dbReference type="EMBL" id="CAJFCV020000003">
    <property type="protein sequence ID" value="CAG9111174.1"/>
    <property type="molecule type" value="Genomic_DNA"/>
</dbReference>
<evidence type="ECO:0000259" key="8">
    <source>
        <dbReference type="Pfam" id="PF00999"/>
    </source>
</evidence>
<dbReference type="GO" id="GO:0016020">
    <property type="term" value="C:membrane"/>
    <property type="evidence" value="ECO:0007669"/>
    <property type="project" value="UniProtKB-SubCell"/>
</dbReference>
<dbReference type="InterPro" id="IPR051843">
    <property type="entry name" value="CPA1_transporter"/>
</dbReference>
<feature type="region of interest" description="Disordered" evidence="6">
    <location>
        <begin position="555"/>
        <end position="578"/>
    </location>
</feature>
<dbReference type="Pfam" id="PF00999">
    <property type="entry name" value="Na_H_Exchanger"/>
    <property type="match status" value="1"/>
</dbReference>
<dbReference type="AlphaFoldDB" id="A0A7I8WGC6"/>
<comment type="caution">
    <text evidence="9">The sequence shown here is derived from an EMBL/GenBank/DDBJ whole genome shotgun (WGS) entry which is preliminary data.</text>
</comment>
<evidence type="ECO:0000313" key="10">
    <source>
        <dbReference type="Proteomes" id="UP000659654"/>
    </source>
</evidence>
<dbReference type="PANTHER" id="PTHR31102">
    <property type="match status" value="1"/>
</dbReference>
<keyword evidence="5 7" id="KW-0472">Membrane</keyword>
<keyword evidence="10" id="KW-1185">Reference proteome</keyword>
<feature type="transmembrane region" description="Helical" evidence="7">
    <location>
        <begin position="20"/>
        <end position="41"/>
    </location>
</feature>
<keyword evidence="3 7" id="KW-0812">Transmembrane</keyword>
<dbReference type="Proteomes" id="UP000582659">
    <property type="component" value="Unassembled WGS sequence"/>
</dbReference>
<dbReference type="EMBL" id="CAJFDI010000003">
    <property type="protein sequence ID" value="CAD5222792.1"/>
    <property type="molecule type" value="Genomic_DNA"/>
</dbReference>
<reference evidence="9" key="1">
    <citation type="submission" date="2020-09" db="EMBL/GenBank/DDBJ databases">
        <authorList>
            <person name="Kikuchi T."/>
        </authorList>
    </citation>
    <scope>NUCLEOTIDE SEQUENCE</scope>
    <source>
        <strain evidence="9">Ka4C1</strain>
    </source>
</reference>
<dbReference type="GO" id="GO:0015297">
    <property type="term" value="F:antiporter activity"/>
    <property type="evidence" value="ECO:0007669"/>
    <property type="project" value="InterPro"/>
</dbReference>
<gene>
    <name evidence="9" type="ORF">BXYJ_LOCUS7656</name>
</gene>
<dbReference type="Gene3D" id="1.20.1530.20">
    <property type="match status" value="1"/>
</dbReference>
<comment type="subcellular location">
    <subcellularLocation>
        <location evidence="1">Membrane</location>
        <topology evidence="1">Multi-pass membrane protein</topology>
    </subcellularLocation>
</comment>
<feature type="transmembrane region" description="Helical" evidence="7">
    <location>
        <begin position="299"/>
        <end position="318"/>
    </location>
</feature>
<dbReference type="Proteomes" id="UP000659654">
    <property type="component" value="Unassembled WGS sequence"/>
</dbReference>
<evidence type="ECO:0000256" key="7">
    <source>
        <dbReference type="SAM" id="Phobius"/>
    </source>
</evidence>
<evidence type="ECO:0000256" key="2">
    <source>
        <dbReference type="ARBA" id="ARBA00007367"/>
    </source>
</evidence>
<evidence type="ECO:0000256" key="5">
    <source>
        <dbReference type="ARBA" id="ARBA00023136"/>
    </source>
</evidence>
<dbReference type="InterPro" id="IPR006153">
    <property type="entry name" value="Cation/H_exchanger_TM"/>
</dbReference>
<feature type="transmembrane region" description="Helical" evidence="7">
    <location>
        <begin position="389"/>
        <end position="413"/>
    </location>
</feature>
<feature type="compositionally biased region" description="Pro residues" evidence="6">
    <location>
        <begin position="569"/>
        <end position="578"/>
    </location>
</feature>
<comment type="similarity">
    <text evidence="2">Belongs to the monovalent cation:proton antiporter 1 (CPA1) transporter (TC 2.A.36) family.</text>
</comment>
<feature type="transmembrane region" description="Helical" evidence="7">
    <location>
        <begin position="265"/>
        <end position="287"/>
    </location>
</feature>
<evidence type="ECO:0000256" key="1">
    <source>
        <dbReference type="ARBA" id="ARBA00004141"/>
    </source>
</evidence>
<dbReference type="SMR" id="A0A7I8WGC6"/>
<protein>
    <submittedName>
        <fullName evidence="9">(pine wood nematode) hypothetical protein</fullName>
    </submittedName>
</protein>
<feature type="transmembrane region" description="Helical" evidence="7">
    <location>
        <begin position="164"/>
        <end position="185"/>
    </location>
</feature>
<dbReference type="GO" id="GO:1902600">
    <property type="term" value="P:proton transmembrane transport"/>
    <property type="evidence" value="ECO:0007669"/>
    <property type="project" value="InterPro"/>
</dbReference>
<name>A0A7I8WGC6_BURXY</name>
<feature type="transmembrane region" description="Helical" evidence="7">
    <location>
        <begin position="324"/>
        <end position="343"/>
    </location>
</feature>
<feature type="transmembrane region" description="Helical" evidence="7">
    <location>
        <begin position="81"/>
        <end position="103"/>
    </location>
</feature>
<organism evidence="9 10">
    <name type="scientific">Bursaphelenchus xylophilus</name>
    <name type="common">Pinewood nematode worm</name>
    <name type="synonym">Aphelenchoides xylophilus</name>
    <dbReference type="NCBI Taxonomy" id="6326"/>
    <lineage>
        <taxon>Eukaryota</taxon>
        <taxon>Metazoa</taxon>
        <taxon>Ecdysozoa</taxon>
        <taxon>Nematoda</taxon>
        <taxon>Chromadorea</taxon>
        <taxon>Rhabditida</taxon>
        <taxon>Tylenchina</taxon>
        <taxon>Tylenchomorpha</taxon>
        <taxon>Aphelenchoidea</taxon>
        <taxon>Aphelenchoididae</taxon>
        <taxon>Bursaphelenchus</taxon>
    </lineage>
</organism>
<evidence type="ECO:0000313" key="9">
    <source>
        <dbReference type="EMBL" id="CAD5222792.1"/>
    </source>
</evidence>
<dbReference type="OrthoDB" id="423807at2759"/>
<feature type="transmembrane region" description="Helical" evidence="7">
    <location>
        <begin position="454"/>
        <end position="474"/>
    </location>
</feature>
<sequence length="629" mass="70656">MPAAPNLKNTLINVINHRETNVAVTSIFIIISLYITFCAILQKDLGNPLAEDFSPLLNVSNDSYLHPLEVIQPKVGTTVTVMALFLLWVIAMVFGQIIGWIYLPPLLGMLLAGIMVRNVDIFAQFFNIDAYWDDTLRNLAFLLILIRCGINLEPDALKRSLGVFTSLGFLSTTVEALAVVLVSHFMFDVSVALAILFAFVLTSTSPAVSGPSMIRLQEQGRGTNKGIPTTIMAAVSIDNIYCITAFSIVSSVVFTRNGNEDLTYLIVRIPIEVLIGMLFGILFGLLLRVLPRDDVHHVHFIRCAIISSFSTAIFFATRSIGCEMVGPIAVFMMVVVTSMRWKIDNHRMTRKEERCFKIVWDDFLQPFLFALIGLLFDFSVMNWDMFWNAMSILFIGAVVRIITVFIMSLFMFLSIKEKIFVSLCFLPKATVQAALAPLMIRYAYANHDPEKMNFLFNTCVLSILITAPIGQLIIDLLGKYLLDKEVNLSKRNFEPIKLPNLPEPNGDFKREPSFIQADKDNRLRLQVTPEKSPPFNTSTPKHHSTITTTIAKIMTPPTTPKAKPRAVEPTPPPPPTMPPPSFDDIHSQAFEIFKEQRLKQERRLGGRVETITEVQTSRPGYIDNNIAKF</sequence>
<feature type="transmembrane region" description="Helical" evidence="7">
    <location>
        <begin position="191"/>
        <end position="210"/>
    </location>
</feature>
<evidence type="ECO:0000256" key="4">
    <source>
        <dbReference type="ARBA" id="ARBA00022989"/>
    </source>
</evidence>
<accession>A0A7I8WGC6</accession>
<evidence type="ECO:0000256" key="3">
    <source>
        <dbReference type="ARBA" id="ARBA00022692"/>
    </source>
</evidence>
<feature type="domain" description="Cation/H+ exchanger transmembrane" evidence="8">
    <location>
        <begin position="91"/>
        <end position="469"/>
    </location>
</feature>
<feature type="transmembrane region" description="Helical" evidence="7">
    <location>
        <begin position="363"/>
        <end position="383"/>
    </location>
</feature>
<keyword evidence="4 7" id="KW-1133">Transmembrane helix</keyword>
<feature type="transmembrane region" description="Helical" evidence="7">
    <location>
        <begin position="231"/>
        <end position="253"/>
    </location>
</feature>
<feature type="transmembrane region" description="Helical" evidence="7">
    <location>
        <begin position="420"/>
        <end position="442"/>
    </location>
</feature>